<dbReference type="CDD" id="cd15482">
    <property type="entry name" value="Sialidase_non-viral"/>
    <property type="match status" value="1"/>
</dbReference>
<proteinExistence type="predicted"/>
<dbReference type="InterPro" id="IPR011040">
    <property type="entry name" value="Sialidase"/>
</dbReference>
<feature type="domain" description="Sialidase" evidence="1">
    <location>
        <begin position="80"/>
        <end position="344"/>
    </location>
</feature>
<dbReference type="PANTHER" id="PTHR43752:SF2">
    <property type="entry name" value="BNR_ASP-BOX REPEAT FAMILY PROTEIN"/>
    <property type="match status" value="1"/>
</dbReference>
<dbReference type="EMBL" id="BJYV01000012">
    <property type="protein sequence ID" value="GEO22094.1"/>
    <property type="molecule type" value="Genomic_DNA"/>
</dbReference>
<sequence>MAPMCKTILMKEIRFLVLSGLILLSFVNFSEAQVLLNPSEVVLHIGEDGIPPRNSEGAFIQLKDGRILFAYSKFEGGSGDHANGSIAGRYSSDGGKTWTKNDEIIVSNEGGMNVMSVSFLRLDNGSIAIFYARKNSLDDCKPFMRISNDEAQTWSAPIPMINDKDGYFVLNNDRVIQLPGGRLLAPVSLHKTAGVDFSMRGSIYCYYSDDQGKTWNSSQEMPNQDNVVVQEPGVVLLKNGDIMMWLRTDRGVQYLSTSQDSGLTWEEVHPSKIVSPRAPASLKRIPKTGDLLLIWNNNKSLDKKTATFRTPLTAAISKDEGKSWKHLKVLENDPEGFFCYTAISFVDNEVLLGYMAAERLGLKEKIPLVVRKLNLDEFYD</sequence>
<comment type="caution">
    <text evidence="2">The sequence shown here is derived from an EMBL/GenBank/DDBJ whole genome shotgun (WGS) entry which is preliminary data.</text>
</comment>
<dbReference type="Proteomes" id="UP000321301">
    <property type="component" value="Unassembled WGS sequence"/>
</dbReference>
<keyword evidence="3" id="KW-1185">Reference proteome</keyword>
<evidence type="ECO:0000259" key="1">
    <source>
        <dbReference type="Pfam" id="PF13088"/>
    </source>
</evidence>
<dbReference type="Gene3D" id="2.120.10.10">
    <property type="match status" value="1"/>
</dbReference>
<accession>A0A512CD07</accession>
<dbReference type="InterPro" id="IPR036278">
    <property type="entry name" value="Sialidase_sf"/>
</dbReference>
<dbReference type="Pfam" id="PF13088">
    <property type="entry name" value="BNR_2"/>
    <property type="match status" value="1"/>
</dbReference>
<dbReference type="AlphaFoldDB" id="A0A512CD07"/>
<gene>
    <name evidence="2" type="ORF">CQA01_26280</name>
</gene>
<protein>
    <recommendedName>
        <fullName evidence="1">Sialidase domain-containing protein</fullName>
    </recommendedName>
</protein>
<dbReference type="PANTHER" id="PTHR43752">
    <property type="entry name" value="BNR/ASP-BOX REPEAT FAMILY PROTEIN"/>
    <property type="match status" value="1"/>
</dbReference>
<organism evidence="2 3">
    <name type="scientific">Cyclobacterium qasimii</name>
    <dbReference type="NCBI Taxonomy" id="1350429"/>
    <lineage>
        <taxon>Bacteria</taxon>
        <taxon>Pseudomonadati</taxon>
        <taxon>Bacteroidota</taxon>
        <taxon>Cytophagia</taxon>
        <taxon>Cytophagales</taxon>
        <taxon>Cyclobacteriaceae</taxon>
        <taxon>Cyclobacterium</taxon>
    </lineage>
</organism>
<evidence type="ECO:0000313" key="3">
    <source>
        <dbReference type="Proteomes" id="UP000321301"/>
    </source>
</evidence>
<reference evidence="2 3" key="1">
    <citation type="submission" date="2019-07" db="EMBL/GenBank/DDBJ databases">
        <title>Whole genome shotgun sequence of Cyclobacterium qasimii NBRC 106168.</title>
        <authorList>
            <person name="Hosoyama A."/>
            <person name="Uohara A."/>
            <person name="Ohji S."/>
            <person name="Ichikawa N."/>
        </authorList>
    </citation>
    <scope>NUCLEOTIDE SEQUENCE [LARGE SCALE GENOMIC DNA]</scope>
    <source>
        <strain evidence="2 3">NBRC 106168</strain>
    </source>
</reference>
<name>A0A512CD07_9BACT</name>
<dbReference type="SUPFAM" id="SSF50939">
    <property type="entry name" value="Sialidases"/>
    <property type="match status" value="1"/>
</dbReference>
<evidence type="ECO:0000313" key="2">
    <source>
        <dbReference type="EMBL" id="GEO22094.1"/>
    </source>
</evidence>